<reference evidence="8" key="1">
    <citation type="submission" date="2020-05" db="EMBL/GenBank/DDBJ databases">
        <authorList>
            <person name="Chiriac C."/>
            <person name="Salcher M."/>
            <person name="Ghai R."/>
            <person name="Kavagutti S V."/>
        </authorList>
    </citation>
    <scope>NUCLEOTIDE SEQUENCE</scope>
</reference>
<evidence type="ECO:0000256" key="3">
    <source>
        <dbReference type="ARBA" id="ARBA00022679"/>
    </source>
</evidence>
<evidence type="ECO:0000259" key="7">
    <source>
        <dbReference type="Pfam" id="PF17827"/>
    </source>
</evidence>
<dbReference type="PANTHER" id="PTHR18895:SF74">
    <property type="entry name" value="MTRF1L RELEASE FACTOR GLUTAMINE METHYLTRANSFERASE"/>
    <property type="match status" value="1"/>
</dbReference>
<evidence type="ECO:0000256" key="2">
    <source>
        <dbReference type="ARBA" id="ARBA00022603"/>
    </source>
</evidence>
<dbReference type="PANTHER" id="PTHR18895">
    <property type="entry name" value="HEMK METHYLTRANSFERASE"/>
    <property type="match status" value="1"/>
</dbReference>
<dbReference type="GO" id="GO:0032259">
    <property type="term" value="P:methylation"/>
    <property type="evidence" value="ECO:0007669"/>
    <property type="project" value="UniProtKB-KW"/>
</dbReference>
<dbReference type="InterPro" id="IPR050320">
    <property type="entry name" value="N5-glutamine_MTase"/>
</dbReference>
<dbReference type="GO" id="GO:0102559">
    <property type="term" value="F:peptide chain release factor N(5)-glutamine methyltransferase activity"/>
    <property type="evidence" value="ECO:0007669"/>
    <property type="project" value="UniProtKB-EC"/>
</dbReference>
<evidence type="ECO:0000313" key="9">
    <source>
        <dbReference type="EMBL" id="CAB4606922.1"/>
    </source>
</evidence>
<dbReference type="InterPro" id="IPR019874">
    <property type="entry name" value="RF_methyltr_PrmC"/>
</dbReference>
<proteinExistence type="inferred from homology"/>
<dbReference type="SUPFAM" id="SSF53335">
    <property type="entry name" value="S-adenosyl-L-methionine-dependent methyltransferases"/>
    <property type="match status" value="1"/>
</dbReference>
<dbReference type="EMBL" id="CAEZUZ010000003">
    <property type="protein sequence ID" value="CAB4606922.1"/>
    <property type="molecule type" value="Genomic_DNA"/>
</dbReference>
<feature type="domain" description="Methyltransferase small" evidence="6">
    <location>
        <begin position="110"/>
        <end position="205"/>
    </location>
</feature>
<dbReference type="CDD" id="cd02440">
    <property type="entry name" value="AdoMet_MTases"/>
    <property type="match status" value="1"/>
</dbReference>
<feature type="domain" description="Release factor glutamine methyltransferase N-terminal" evidence="7">
    <location>
        <begin position="25"/>
        <end position="78"/>
    </location>
</feature>
<dbReference type="InterPro" id="IPR040758">
    <property type="entry name" value="PrmC_N"/>
</dbReference>
<dbReference type="EC" id="2.1.1.297" evidence="1"/>
<organism evidence="8">
    <name type="scientific">freshwater metagenome</name>
    <dbReference type="NCBI Taxonomy" id="449393"/>
    <lineage>
        <taxon>unclassified sequences</taxon>
        <taxon>metagenomes</taxon>
        <taxon>ecological metagenomes</taxon>
    </lineage>
</organism>
<dbReference type="InterPro" id="IPR007848">
    <property type="entry name" value="Small_mtfrase_dom"/>
</dbReference>
<keyword evidence="4" id="KW-0949">S-adenosyl-L-methionine</keyword>
<name>A0A6J6GXE9_9ZZZZ</name>
<accession>A0A6J6GXE9</accession>
<dbReference type="NCBIfam" id="TIGR03534">
    <property type="entry name" value="RF_mod_PrmC"/>
    <property type="match status" value="1"/>
</dbReference>
<evidence type="ECO:0000259" key="6">
    <source>
        <dbReference type="Pfam" id="PF05175"/>
    </source>
</evidence>
<keyword evidence="2" id="KW-0489">Methyltransferase</keyword>
<dbReference type="AlphaFoldDB" id="A0A6J6GXE9"/>
<dbReference type="NCBIfam" id="TIGR00536">
    <property type="entry name" value="hemK_fam"/>
    <property type="match status" value="1"/>
</dbReference>
<sequence length="290" mass="31738">MTNSSHEDFVSWRDMIVRVTEQVGERTVAKWLCEHASGCDAEDFAEVLDELVSERAGEHLRAMIERLGNGEPLQYVMGRWSFRHLDLLIDERVLIPRPETELLVDIAKKHLESIQRPMTIVDLGTGSGAIGLSLLFELPLESATVYMTDASEDALHVARANAAGIGRPSTGARFGNGSWYEALPIELRGTVHAIVSNPPYIADGDPEVGESVLQWEPHHALFAGPDGLNDVRTIVNEAHDWLIPGGFLALEMGYTQGNAVAEIFSSAGFSNITVHKDLAGLDRFVSGIAR</sequence>
<dbReference type="HAMAP" id="MF_02126">
    <property type="entry name" value="RF_methyltr_PrmC"/>
    <property type="match status" value="1"/>
</dbReference>
<dbReference type="Gene3D" id="1.10.8.10">
    <property type="entry name" value="DNA helicase RuvA subunit, C-terminal domain"/>
    <property type="match status" value="1"/>
</dbReference>
<dbReference type="Pfam" id="PF05175">
    <property type="entry name" value="MTS"/>
    <property type="match status" value="1"/>
</dbReference>
<keyword evidence="3" id="KW-0808">Transferase</keyword>
<gene>
    <name evidence="8" type="ORF">UFOPK1808_01031</name>
    <name evidence="9" type="ORF">UFOPK1889_00039</name>
</gene>
<comment type="catalytic activity">
    <reaction evidence="5">
        <text>L-glutaminyl-[peptide chain release factor] + S-adenosyl-L-methionine = N(5)-methyl-L-glutaminyl-[peptide chain release factor] + S-adenosyl-L-homocysteine + H(+)</text>
        <dbReference type="Rhea" id="RHEA:42896"/>
        <dbReference type="Rhea" id="RHEA-COMP:10271"/>
        <dbReference type="Rhea" id="RHEA-COMP:10272"/>
        <dbReference type="ChEBI" id="CHEBI:15378"/>
        <dbReference type="ChEBI" id="CHEBI:30011"/>
        <dbReference type="ChEBI" id="CHEBI:57856"/>
        <dbReference type="ChEBI" id="CHEBI:59789"/>
        <dbReference type="ChEBI" id="CHEBI:61891"/>
        <dbReference type="EC" id="2.1.1.297"/>
    </reaction>
</comment>
<evidence type="ECO:0000256" key="4">
    <source>
        <dbReference type="ARBA" id="ARBA00022691"/>
    </source>
</evidence>
<protein>
    <recommendedName>
        <fullName evidence="1">peptide chain release factor N(5)-glutamine methyltransferase</fullName>
        <ecNumber evidence="1">2.1.1.297</ecNumber>
    </recommendedName>
</protein>
<evidence type="ECO:0000313" key="8">
    <source>
        <dbReference type="EMBL" id="CAB4605060.1"/>
    </source>
</evidence>
<dbReference type="GO" id="GO:0003676">
    <property type="term" value="F:nucleic acid binding"/>
    <property type="evidence" value="ECO:0007669"/>
    <property type="project" value="InterPro"/>
</dbReference>
<dbReference type="InterPro" id="IPR004556">
    <property type="entry name" value="HemK-like"/>
</dbReference>
<dbReference type="PROSITE" id="PS00092">
    <property type="entry name" value="N6_MTASE"/>
    <property type="match status" value="1"/>
</dbReference>
<evidence type="ECO:0000256" key="1">
    <source>
        <dbReference type="ARBA" id="ARBA00012771"/>
    </source>
</evidence>
<dbReference type="EMBL" id="CAEZUL010000124">
    <property type="protein sequence ID" value="CAB4605060.1"/>
    <property type="molecule type" value="Genomic_DNA"/>
</dbReference>
<evidence type="ECO:0000256" key="5">
    <source>
        <dbReference type="ARBA" id="ARBA00048391"/>
    </source>
</evidence>
<dbReference type="Gene3D" id="3.40.50.150">
    <property type="entry name" value="Vaccinia Virus protein VP39"/>
    <property type="match status" value="1"/>
</dbReference>
<dbReference type="InterPro" id="IPR002052">
    <property type="entry name" value="DNA_methylase_N6_adenine_CS"/>
</dbReference>
<dbReference type="Pfam" id="PF17827">
    <property type="entry name" value="PrmC_N"/>
    <property type="match status" value="1"/>
</dbReference>
<dbReference type="InterPro" id="IPR029063">
    <property type="entry name" value="SAM-dependent_MTases_sf"/>
</dbReference>